<comment type="caution">
    <text evidence="2">The sequence shown here is derived from an EMBL/GenBank/DDBJ whole genome shotgun (WGS) entry which is preliminary data.</text>
</comment>
<dbReference type="NCBIfam" id="TIGR03609">
    <property type="entry name" value="S_layer_CsaB"/>
    <property type="match status" value="1"/>
</dbReference>
<gene>
    <name evidence="2" type="primary">csaB</name>
    <name evidence="2" type="ORF">DXZ20_02470</name>
</gene>
<feature type="domain" description="Polysaccharide pyruvyl transferase" evidence="1">
    <location>
        <begin position="13"/>
        <end position="281"/>
    </location>
</feature>
<evidence type="ECO:0000259" key="1">
    <source>
        <dbReference type="Pfam" id="PF04230"/>
    </source>
</evidence>
<proteinExistence type="predicted"/>
<dbReference type="PANTHER" id="PTHR36836">
    <property type="entry name" value="COLANIC ACID BIOSYNTHESIS PROTEIN WCAK"/>
    <property type="match status" value="1"/>
</dbReference>
<dbReference type="InterPro" id="IPR007345">
    <property type="entry name" value="Polysacch_pyruvyl_Trfase"/>
</dbReference>
<reference evidence="2 3" key="1">
    <citation type="journal article" date="2020" name="Microb. Ecol.">
        <title>Ecogenomics of the Marine Benthic Filamentous Cyanobacterium Adonisia.</title>
        <authorList>
            <person name="Walter J.M."/>
            <person name="Coutinho F.H."/>
            <person name="Leomil L."/>
            <person name="Hargreaves P.I."/>
            <person name="Campeao M.E."/>
            <person name="Vieira V.V."/>
            <person name="Silva B.S."/>
            <person name="Fistarol G.O."/>
            <person name="Salomon P.S."/>
            <person name="Sawabe T."/>
            <person name="Mino S."/>
            <person name="Hosokawa M."/>
            <person name="Miyashita H."/>
            <person name="Maruyama F."/>
            <person name="van Verk M.C."/>
            <person name="Dutilh B.E."/>
            <person name="Thompson C.C."/>
            <person name="Thompson F.L."/>
        </authorList>
    </citation>
    <scope>NUCLEOTIDE SEQUENCE [LARGE SCALE GENOMIC DNA]</scope>
    <source>
        <strain evidence="2 3">CCMR0081</strain>
    </source>
</reference>
<dbReference type="PANTHER" id="PTHR36836:SF1">
    <property type="entry name" value="COLANIC ACID BIOSYNTHESIS PROTEIN WCAK"/>
    <property type="match status" value="1"/>
</dbReference>
<protein>
    <submittedName>
        <fullName evidence="2">Polysaccharide pyruvyl transferase CsaB</fullName>
    </submittedName>
</protein>
<accession>A0A6M0RE92</accession>
<keyword evidence="3" id="KW-1185">Reference proteome</keyword>
<name>A0A6M0RE92_9CYAN</name>
<dbReference type="GO" id="GO:0016740">
    <property type="term" value="F:transferase activity"/>
    <property type="evidence" value="ECO:0007669"/>
    <property type="project" value="UniProtKB-KW"/>
</dbReference>
<dbReference type="Proteomes" id="UP000481033">
    <property type="component" value="Unassembled WGS sequence"/>
</dbReference>
<evidence type="ECO:0000313" key="2">
    <source>
        <dbReference type="EMBL" id="NEZ54574.1"/>
    </source>
</evidence>
<dbReference type="EMBL" id="QXHD01000003">
    <property type="protein sequence ID" value="NEZ54574.1"/>
    <property type="molecule type" value="Genomic_DNA"/>
</dbReference>
<dbReference type="InterPro" id="IPR019896">
    <property type="entry name" value="Polysacch_pyruvyl_Trfase_CsaB"/>
</dbReference>
<dbReference type="Pfam" id="PF04230">
    <property type="entry name" value="PS_pyruv_trans"/>
    <property type="match status" value="1"/>
</dbReference>
<dbReference type="RefSeq" id="WP_163661412.1">
    <property type="nucleotide sequence ID" value="NZ_QXHD01000003.1"/>
</dbReference>
<organism evidence="2 3">
    <name type="scientific">Adonisia turfae CCMR0081</name>
    <dbReference type="NCBI Taxonomy" id="2292702"/>
    <lineage>
        <taxon>Bacteria</taxon>
        <taxon>Bacillati</taxon>
        <taxon>Cyanobacteriota</taxon>
        <taxon>Adonisia</taxon>
        <taxon>Adonisia turfae</taxon>
    </lineage>
</organism>
<keyword evidence="2" id="KW-0808">Transferase</keyword>
<evidence type="ECO:0000313" key="3">
    <source>
        <dbReference type="Proteomes" id="UP000481033"/>
    </source>
</evidence>
<dbReference type="AlphaFoldDB" id="A0A6M0RE92"/>
<sequence length="358" mass="38749">MRAVLCGYYGMGNGGDEALLATLLQLLPPSVTPIVLSGNPQETAQRYGVEAVPRKSLSAVWSALKSSQAFIWGGGSLMQDATSAINPLYYGGLMILAQWLGLRTIAWGQGMGPLKRRSSQWITRWALKNCDGISVRDSASAQLLADWRINCQLAPDPVWALKSSPLAGFADLPAPRIAVVLRGHAQLTPERLTNLTKAIADFQAATQTCVVLLPFQPVKDGAIATHIAQHLNGPHKIIQVADPVQLKGVFRGIEMAIAMRFHGVVMAVAEGCRCFAISYDPKVTQIMQELSLPGWGLSPNDPLPLIPDHAHTMTQQWLDHYANGDGLSDVQVRAHVDRALIHSTLLAQTLVKDIDHVG</sequence>